<evidence type="ECO:0000256" key="6">
    <source>
        <dbReference type="ARBA" id="ARBA00023049"/>
    </source>
</evidence>
<evidence type="ECO:0000256" key="2">
    <source>
        <dbReference type="ARBA" id="ARBA00022670"/>
    </source>
</evidence>
<proteinExistence type="predicted"/>
<evidence type="ECO:0000256" key="5">
    <source>
        <dbReference type="ARBA" id="ARBA00022833"/>
    </source>
</evidence>
<accession>A0A6J7GUN1</accession>
<comment type="cofactor">
    <cofactor evidence="1">
        <name>Zn(2+)</name>
        <dbReference type="ChEBI" id="CHEBI:29105"/>
    </cofactor>
</comment>
<feature type="domain" description="Peptidase M48" evidence="8">
    <location>
        <begin position="142"/>
        <end position="199"/>
    </location>
</feature>
<organism evidence="9">
    <name type="scientific">freshwater metagenome</name>
    <dbReference type="NCBI Taxonomy" id="449393"/>
    <lineage>
        <taxon>unclassified sequences</taxon>
        <taxon>metagenomes</taxon>
        <taxon>ecological metagenomes</taxon>
    </lineage>
</organism>
<dbReference type="GO" id="GO:0006508">
    <property type="term" value="P:proteolysis"/>
    <property type="evidence" value="ECO:0007669"/>
    <property type="project" value="UniProtKB-KW"/>
</dbReference>
<dbReference type="EMBL" id="CAFBMK010000042">
    <property type="protein sequence ID" value="CAB4907970.1"/>
    <property type="molecule type" value="Genomic_DNA"/>
</dbReference>
<keyword evidence="6" id="KW-0482">Metalloprotease</keyword>
<keyword evidence="3" id="KW-0479">Metal-binding</keyword>
<dbReference type="InterPro" id="IPR052173">
    <property type="entry name" value="Beta-lactam_resp_regulator"/>
</dbReference>
<dbReference type="GO" id="GO:0004222">
    <property type="term" value="F:metalloendopeptidase activity"/>
    <property type="evidence" value="ECO:0007669"/>
    <property type="project" value="InterPro"/>
</dbReference>
<evidence type="ECO:0000259" key="8">
    <source>
        <dbReference type="Pfam" id="PF01435"/>
    </source>
</evidence>
<reference evidence="9" key="1">
    <citation type="submission" date="2020-05" db="EMBL/GenBank/DDBJ databases">
        <authorList>
            <person name="Chiriac C."/>
            <person name="Salcher M."/>
            <person name="Ghai R."/>
            <person name="Kavagutti S V."/>
        </authorList>
    </citation>
    <scope>NUCLEOTIDE SEQUENCE</scope>
</reference>
<sequence length="318" mass="33511">MIILLALLVVAAVLLPHVVPLRRVAPATAATLWGVALGLRALTSVFVALYLVLFLPATALFDAMTHWCWHTIIPIATTHLGVAGHRVGDAVAIFPIFLLAASAISLTFGLVRAARSVRRLITRDAVGRGPADSVIVGGPDVFVAAAGFSNPRLVVSAGALTQLDDEELAAGIDHEHGHIRRRHRFVVLYAEACRALARFIPGTKHAVSQLRFHLERDADAWALARQHDRFALASAICKATISQNPAVAPLGGGRDVRDRVDELLSGHRTPGALRRSALNTTAALGVVLLLGLTASVPSVIAAGQQQANGAPVPHACDG</sequence>
<dbReference type="PANTHER" id="PTHR34978:SF3">
    <property type="entry name" value="SLR0241 PROTEIN"/>
    <property type="match status" value="1"/>
</dbReference>
<keyword evidence="4" id="KW-0378">Hydrolase</keyword>
<evidence type="ECO:0000256" key="1">
    <source>
        <dbReference type="ARBA" id="ARBA00001947"/>
    </source>
</evidence>
<feature type="transmembrane region" description="Helical" evidence="7">
    <location>
        <begin position="90"/>
        <end position="111"/>
    </location>
</feature>
<keyword evidence="2" id="KW-0645">Protease</keyword>
<keyword evidence="7" id="KW-1133">Transmembrane helix</keyword>
<dbReference type="GO" id="GO:0046872">
    <property type="term" value="F:metal ion binding"/>
    <property type="evidence" value="ECO:0007669"/>
    <property type="project" value="UniProtKB-KW"/>
</dbReference>
<feature type="transmembrane region" description="Helical" evidence="7">
    <location>
        <begin position="30"/>
        <end position="55"/>
    </location>
</feature>
<dbReference type="AlphaFoldDB" id="A0A6J7GUN1"/>
<feature type="transmembrane region" description="Helical" evidence="7">
    <location>
        <begin position="67"/>
        <end position="84"/>
    </location>
</feature>
<feature type="transmembrane region" description="Helical" evidence="7">
    <location>
        <begin position="282"/>
        <end position="303"/>
    </location>
</feature>
<evidence type="ECO:0000256" key="4">
    <source>
        <dbReference type="ARBA" id="ARBA00022801"/>
    </source>
</evidence>
<keyword evidence="7" id="KW-0812">Transmembrane</keyword>
<keyword evidence="5" id="KW-0862">Zinc</keyword>
<gene>
    <name evidence="9" type="ORF">UFOPK3564_01027</name>
</gene>
<name>A0A6J7GUN1_9ZZZZ</name>
<dbReference type="Pfam" id="PF01435">
    <property type="entry name" value="Peptidase_M48"/>
    <property type="match status" value="1"/>
</dbReference>
<dbReference type="InterPro" id="IPR001915">
    <property type="entry name" value="Peptidase_M48"/>
</dbReference>
<dbReference type="PANTHER" id="PTHR34978">
    <property type="entry name" value="POSSIBLE SENSOR-TRANSDUCER PROTEIN BLAR"/>
    <property type="match status" value="1"/>
</dbReference>
<evidence type="ECO:0000256" key="7">
    <source>
        <dbReference type="SAM" id="Phobius"/>
    </source>
</evidence>
<dbReference type="CDD" id="cd07326">
    <property type="entry name" value="M56_BlaR1_MecR1_like"/>
    <property type="match status" value="1"/>
</dbReference>
<dbReference type="Gene3D" id="3.30.2010.10">
    <property type="entry name" value="Metalloproteases ('zincins'), catalytic domain"/>
    <property type="match status" value="1"/>
</dbReference>
<evidence type="ECO:0000256" key="3">
    <source>
        <dbReference type="ARBA" id="ARBA00022723"/>
    </source>
</evidence>
<keyword evidence="7" id="KW-0472">Membrane</keyword>
<protein>
    <submittedName>
        <fullName evidence="9">Unannotated protein</fullName>
    </submittedName>
</protein>
<evidence type="ECO:0000313" key="9">
    <source>
        <dbReference type="EMBL" id="CAB4907970.1"/>
    </source>
</evidence>